<sequence>EDPEEDPNEEHEPGDENTKEDELSEGSDEIEPFERDKTAITTPPPRHRRTRISVTPQTPMATSTHALIDAFAVGSPPFPLPPTSPTYDQALLGHKTAMIRMIDDIFEEDMPPRRRFVLIAPPPRGDVVESPAIAARPPRGQYDFVDTVEVRQSLVCSSGHDARTIARVVDRAEDVGYVRALHASEHRLPLRKSI</sequence>
<dbReference type="EMBL" id="BKCJ011323611">
    <property type="protein sequence ID" value="GFD20630.1"/>
    <property type="molecule type" value="Genomic_DNA"/>
</dbReference>
<accession>A0A699UDQ0</accession>
<feature type="compositionally biased region" description="Acidic residues" evidence="1">
    <location>
        <begin position="22"/>
        <end position="31"/>
    </location>
</feature>
<feature type="non-terminal residue" evidence="2">
    <location>
        <position position="1"/>
    </location>
</feature>
<gene>
    <name evidence="2" type="ORF">Tci_892599</name>
</gene>
<dbReference type="AlphaFoldDB" id="A0A699UDQ0"/>
<protein>
    <submittedName>
        <fullName evidence="2">Uncharacterized protein</fullName>
    </submittedName>
</protein>
<feature type="compositionally biased region" description="Basic and acidic residues" evidence="1">
    <location>
        <begin position="10"/>
        <end position="21"/>
    </location>
</feature>
<evidence type="ECO:0000313" key="2">
    <source>
        <dbReference type="EMBL" id="GFD20630.1"/>
    </source>
</evidence>
<name>A0A699UDQ0_TANCI</name>
<feature type="non-terminal residue" evidence="2">
    <location>
        <position position="194"/>
    </location>
</feature>
<comment type="caution">
    <text evidence="2">The sequence shown here is derived from an EMBL/GenBank/DDBJ whole genome shotgun (WGS) entry which is preliminary data.</text>
</comment>
<feature type="region of interest" description="Disordered" evidence="1">
    <location>
        <begin position="1"/>
        <end position="52"/>
    </location>
</feature>
<organism evidence="2">
    <name type="scientific">Tanacetum cinerariifolium</name>
    <name type="common">Dalmatian daisy</name>
    <name type="synonym">Chrysanthemum cinerariifolium</name>
    <dbReference type="NCBI Taxonomy" id="118510"/>
    <lineage>
        <taxon>Eukaryota</taxon>
        <taxon>Viridiplantae</taxon>
        <taxon>Streptophyta</taxon>
        <taxon>Embryophyta</taxon>
        <taxon>Tracheophyta</taxon>
        <taxon>Spermatophyta</taxon>
        <taxon>Magnoliopsida</taxon>
        <taxon>eudicotyledons</taxon>
        <taxon>Gunneridae</taxon>
        <taxon>Pentapetalae</taxon>
        <taxon>asterids</taxon>
        <taxon>campanulids</taxon>
        <taxon>Asterales</taxon>
        <taxon>Asteraceae</taxon>
        <taxon>Asteroideae</taxon>
        <taxon>Anthemideae</taxon>
        <taxon>Anthemidinae</taxon>
        <taxon>Tanacetum</taxon>
    </lineage>
</organism>
<proteinExistence type="predicted"/>
<reference evidence="2" key="1">
    <citation type="journal article" date="2019" name="Sci. Rep.">
        <title>Draft genome of Tanacetum cinerariifolium, the natural source of mosquito coil.</title>
        <authorList>
            <person name="Yamashiro T."/>
            <person name="Shiraishi A."/>
            <person name="Satake H."/>
            <person name="Nakayama K."/>
        </authorList>
    </citation>
    <scope>NUCLEOTIDE SEQUENCE</scope>
</reference>
<evidence type="ECO:0000256" key="1">
    <source>
        <dbReference type="SAM" id="MobiDB-lite"/>
    </source>
</evidence>